<evidence type="ECO:0000256" key="4">
    <source>
        <dbReference type="ARBA" id="ARBA00022729"/>
    </source>
</evidence>
<evidence type="ECO:0000256" key="3">
    <source>
        <dbReference type="ARBA" id="ARBA00022692"/>
    </source>
</evidence>
<dbReference type="Proteomes" id="UP000006054">
    <property type="component" value="Chromosome"/>
</dbReference>
<dbReference type="PROSITE" id="PS51779">
    <property type="entry name" value="POTRA"/>
    <property type="match status" value="2"/>
</dbReference>
<proteinExistence type="predicted"/>
<feature type="domain" description="POTRA" evidence="8">
    <location>
        <begin position="224"/>
        <end position="310"/>
    </location>
</feature>
<dbReference type="AlphaFoldDB" id="I4AJ35"/>
<evidence type="ECO:0000256" key="6">
    <source>
        <dbReference type="ARBA" id="ARBA00023237"/>
    </source>
</evidence>
<dbReference type="InterPro" id="IPR023707">
    <property type="entry name" value="OM_assembly_BamA"/>
</dbReference>
<name>I4AJ35_BERLS</name>
<dbReference type="InterPro" id="IPR039910">
    <property type="entry name" value="D15-like"/>
</dbReference>
<evidence type="ECO:0000313" key="10">
    <source>
        <dbReference type="Proteomes" id="UP000006054"/>
    </source>
</evidence>
<dbReference type="InterPro" id="IPR010827">
    <property type="entry name" value="BamA/TamA_POTRA"/>
</dbReference>
<gene>
    <name evidence="9" type="ordered locus">Fleli_1549</name>
</gene>
<evidence type="ECO:0000256" key="5">
    <source>
        <dbReference type="ARBA" id="ARBA00023136"/>
    </source>
</evidence>
<evidence type="ECO:0000259" key="8">
    <source>
        <dbReference type="PROSITE" id="PS51779"/>
    </source>
</evidence>
<dbReference type="EMBL" id="CP003345">
    <property type="protein sequence ID" value="AFM03970.1"/>
    <property type="molecule type" value="Genomic_DNA"/>
</dbReference>
<feature type="domain" description="POTRA" evidence="8">
    <location>
        <begin position="399"/>
        <end position="474"/>
    </location>
</feature>
<sequence length="860" mass="96648" precursor="true">MKKLRYSTHLLSSDFMYSYHSNHFRLKNNSSKSIVFLFIFFSLFLSSALSALAQINSTLDYANPTEYTIGGISVEGASYLDPNALISLTGLRIGDQILIPGEGMGLAIRKLWKQGLLGDVSIEIDKIEDEKVFLKLILTERPRLSRFEFTGIPKGQKSTLKDKVTLVRGRIVNDVIIKNTEVAIKQHYIQKGFRNIKVNIVQKKDTTLANSVRLEIDVNKGKKVRIREIDIEGNTAIADKKLKRKLKKTKEFVAWRIFRSSKFIPNEFKNDKQSLVAYYNKEGYRDAYIISDTVKTVEDGVKIKMTVNEGNKFHYRNITWSGNYIHSDTLLGSVLGVRKGDVYNPEDLQKRMSYNPTGLDITSLYMDDGYLFFNVQPIEIRVDNDSIDIEMRIYEGDQATISKIIVTGNTRTRDHVILREVSTFPGQKFSRSALLRTQQQLSQLGYFDAENIGINPIPNVSDGTVDIHYSVVEKPNDQIELSGGWGGGSIGFIGTLGLTFNNFASSRLFDFSSWSPLPQGDGQQVSLRFQASGRQFQTYSFSFMEPWLGGKKRNSFSISLQHSKQSQIIYDEITGNFQVSGITLGLGRQLRFPDNYFTLSNSLAYLRYSLNNYQGIGFRDITDGTFNNIVFNTTLSRSSVDSPIYPRNGASISLSLGLTPPFSSFRNINYETAEDSEIFKFVEYHKWMFDNSWYTPIVGDLVFSARAHMGFIGSYNKNTPTSPFERFILGGSGLGFGNLLLGSDIIGLRGYEDNTVVPSDSQSEGGIAYNKFVMELRYPVTLNQAASIFVLAFAEGGNNWGSFDTFQPFDLKRSAGVGARIFMPAFGLLGIDWAYGFDKIPGSTTASGAQFHFTIGQMIR</sequence>
<evidence type="ECO:0000256" key="1">
    <source>
        <dbReference type="ARBA" id="ARBA00004370"/>
    </source>
</evidence>
<dbReference type="PANTHER" id="PTHR12815:SF47">
    <property type="entry name" value="TRANSLOCATION AND ASSEMBLY MODULE SUBUNIT TAMA"/>
    <property type="match status" value="1"/>
</dbReference>
<accession>I4AJ35</accession>
<evidence type="ECO:0000256" key="7">
    <source>
        <dbReference type="NCBIfam" id="TIGR03303"/>
    </source>
</evidence>
<dbReference type="Gene3D" id="2.40.160.50">
    <property type="entry name" value="membrane protein fhac: a member of the omp85/tpsb transporter family"/>
    <property type="match status" value="1"/>
</dbReference>
<dbReference type="InterPro" id="IPR034746">
    <property type="entry name" value="POTRA"/>
</dbReference>
<dbReference type="PANTHER" id="PTHR12815">
    <property type="entry name" value="SORTING AND ASSEMBLY MACHINERY SAMM50 PROTEIN FAMILY MEMBER"/>
    <property type="match status" value="1"/>
</dbReference>
<comment type="subcellular location">
    <subcellularLocation>
        <location evidence="1">Membrane</location>
    </subcellularLocation>
</comment>
<keyword evidence="4" id="KW-0732">Signal</keyword>
<keyword evidence="3" id="KW-0812">Transmembrane</keyword>
<dbReference type="NCBIfam" id="TIGR03303">
    <property type="entry name" value="OM_YaeT"/>
    <property type="match status" value="1"/>
</dbReference>
<dbReference type="PATRIC" id="fig|880071.3.peg.1531"/>
<organism evidence="9 10">
    <name type="scientific">Bernardetia litoralis (strain ATCC 23117 / DSM 6794 / NBRC 15988 / NCIMB 1366 / Fx l1 / Sio-4)</name>
    <name type="common">Flexibacter litoralis</name>
    <dbReference type="NCBI Taxonomy" id="880071"/>
    <lineage>
        <taxon>Bacteria</taxon>
        <taxon>Pseudomonadati</taxon>
        <taxon>Bacteroidota</taxon>
        <taxon>Cytophagia</taxon>
        <taxon>Cytophagales</taxon>
        <taxon>Bernardetiaceae</taxon>
        <taxon>Bernardetia</taxon>
    </lineage>
</organism>
<dbReference type="RefSeq" id="WP_014797427.1">
    <property type="nucleotide sequence ID" value="NC_018018.1"/>
</dbReference>
<dbReference type="GO" id="GO:0009279">
    <property type="term" value="C:cell outer membrane"/>
    <property type="evidence" value="ECO:0007669"/>
    <property type="project" value="UniProtKB-UniRule"/>
</dbReference>
<protein>
    <recommendedName>
        <fullName evidence="7">Outer membrane protein assembly factor BamA</fullName>
    </recommendedName>
</protein>
<dbReference type="KEGG" id="fli:Fleli_1549"/>
<evidence type="ECO:0000313" key="9">
    <source>
        <dbReference type="EMBL" id="AFM03970.1"/>
    </source>
</evidence>
<dbReference type="PIRSF" id="PIRSF006076">
    <property type="entry name" value="OM_assembly_OMP85"/>
    <property type="match status" value="1"/>
</dbReference>
<dbReference type="Pfam" id="PF07244">
    <property type="entry name" value="POTRA"/>
    <property type="match status" value="3"/>
</dbReference>
<dbReference type="Gene3D" id="3.10.20.310">
    <property type="entry name" value="membrane protein fhac"/>
    <property type="match status" value="5"/>
</dbReference>
<keyword evidence="2" id="KW-1134">Transmembrane beta strand</keyword>
<keyword evidence="10" id="KW-1185">Reference proteome</keyword>
<dbReference type="HOGENOM" id="CLU_007664_3_0_10"/>
<dbReference type="eggNOG" id="COG4775">
    <property type="taxonomic scope" value="Bacteria"/>
</dbReference>
<keyword evidence="5" id="KW-0472">Membrane</keyword>
<dbReference type="STRING" id="880071.Fleli_1549"/>
<keyword evidence="6" id="KW-0998">Cell outer membrane</keyword>
<reference evidence="10" key="1">
    <citation type="submission" date="2012-06" db="EMBL/GenBank/DDBJ databases">
        <title>The complete genome of Flexibacter litoralis DSM 6794.</title>
        <authorList>
            <person name="Lucas S."/>
            <person name="Copeland A."/>
            <person name="Lapidus A."/>
            <person name="Glavina del Rio T."/>
            <person name="Dalin E."/>
            <person name="Tice H."/>
            <person name="Bruce D."/>
            <person name="Goodwin L."/>
            <person name="Pitluck S."/>
            <person name="Peters L."/>
            <person name="Ovchinnikova G."/>
            <person name="Lu M."/>
            <person name="Kyrpides N."/>
            <person name="Mavromatis K."/>
            <person name="Ivanova N."/>
            <person name="Brettin T."/>
            <person name="Detter J.C."/>
            <person name="Han C."/>
            <person name="Larimer F."/>
            <person name="Land M."/>
            <person name="Hauser L."/>
            <person name="Markowitz V."/>
            <person name="Cheng J.-F."/>
            <person name="Hugenholtz P."/>
            <person name="Woyke T."/>
            <person name="Wu D."/>
            <person name="Spring S."/>
            <person name="Lang E."/>
            <person name="Kopitz M."/>
            <person name="Brambilla E."/>
            <person name="Klenk H.-P."/>
            <person name="Eisen J.A."/>
        </authorList>
    </citation>
    <scope>NUCLEOTIDE SEQUENCE [LARGE SCALE GENOMIC DNA]</scope>
    <source>
        <strain evidence="10">ATCC 23117 / DSM 6794 / NBRC 15988 / NCIMB 1366 / Sio-4</strain>
    </source>
</reference>
<dbReference type="GO" id="GO:0071709">
    <property type="term" value="P:membrane assembly"/>
    <property type="evidence" value="ECO:0007669"/>
    <property type="project" value="InterPro"/>
</dbReference>
<evidence type="ECO:0000256" key="2">
    <source>
        <dbReference type="ARBA" id="ARBA00022452"/>
    </source>
</evidence>